<dbReference type="SUPFAM" id="SSF53659">
    <property type="entry name" value="Isocitrate/Isopropylmalate dehydrogenase-like"/>
    <property type="match status" value="1"/>
</dbReference>
<comment type="caution">
    <text evidence="1">The sequence shown here is derived from an EMBL/GenBank/DDBJ whole genome shotgun (WGS) entry which is preliminary data.</text>
</comment>
<sequence>MLLDRRGRRDGDDRLQRAAALITGAVGPVMDNPATRTRDIGGTLDAADFAPEIRRTIEHTGETA</sequence>
<gene>
    <name evidence="1" type="ORF">AB4829_37005</name>
</gene>
<reference evidence="1 2" key="1">
    <citation type="submission" date="2024-07" db="EMBL/GenBank/DDBJ databases">
        <title>Whole genome sequencing of Prodigiosin pigment-producing Streptomyces salinarius isolated from rhizosphere soil of Arachis hypogaea.</title>
        <authorList>
            <person name="Vidhya A."/>
            <person name="Ramya S."/>
        </authorList>
    </citation>
    <scope>NUCLEOTIDE SEQUENCE [LARGE SCALE GENOMIC DNA]</scope>
    <source>
        <strain evidence="1 2">VRMG2420</strain>
    </source>
</reference>
<organism evidence="1 2">
    <name type="scientific">Streptomyces salinarius</name>
    <dbReference type="NCBI Taxonomy" id="2762598"/>
    <lineage>
        <taxon>Bacteria</taxon>
        <taxon>Bacillati</taxon>
        <taxon>Actinomycetota</taxon>
        <taxon>Actinomycetes</taxon>
        <taxon>Kitasatosporales</taxon>
        <taxon>Streptomycetaceae</taxon>
        <taxon>Streptomyces</taxon>
    </lineage>
</organism>
<proteinExistence type="predicted"/>
<dbReference type="RefSeq" id="WP_399595178.1">
    <property type="nucleotide sequence ID" value="NZ_JBITPR010000074.1"/>
</dbReference>
<name>A0ABW8BN20_9ACTN</name>
<accession>A0ABW8BN20</accession>
<evidence type="ECO:0000313" key="2">
    <source>
        <dbReference type="Proteomes" id="UP001614264"/>
    </source>
</evidence>
<dbReference type="Proteomes" id="UP001614264">
    <property type="component" value="Unassembled WGS sequence"/>
</dbReference>
<protein>
    <submittedName>
        <fullName evidence="1">Uncharacterized protein</fullName>
    </submittedName>
</protein>
<dbReference type="EMBL" id="JBITPR010000074">
    <property type="protein sequence ID" value="MFI7876178.1"/>
    <property type="molecule type" value="Genomic_DNA"/>
</dbReference>
<keyword evidence="2" id="KW-1185">Reference proteome</keyword>
<evidence type="ECO:0000313" key="1">
    <source>
        <dbReference type="EMBL" id="MFI7876178.1"/>
    </source>
</evidence>